<evidence type="ECO:0000313" key="1">
    <source>
        <dbReference type="EMBL" id="CAE6840378.1"/>
    </source>
</evidence>
<comment type="caution">
    <text evidence="1">The sequence shown here is derived from an EMBL/GenBank/DDBJ whole genome shotgun (WGS) entry which is preliminary data.</text>
</comment>
<proteinExistence type="predicted"/>
<sequence>MMSALVGLAFEQRRQIRPLPAAGVKRKLPADLADDAACRLPLTEPVPQVPAGRVTRRCAFVPGAQRGKRVGIGKIVRHVGGDRVRETRFHDMEFSPEMSIQR</sequence>
<protein>
    <recommendedName>
        <fullName evidence="3">Transposase</fullName>
    </recommendedName>
</protein>
<dbReference type="EMBL" id="CAJNBK010000051">
    <property type="protein sequence ID" value="CAE6840378.1"/>
    <property type="molecule type" value="Genomic_DNA"/>
</dbReference>
<evidence type="ECO:0000313" key="2">
    <source>
        <dbReference type="Proteomes" id="UP000672526"/>
    </source>
</evidence>
<organism evidence="1 2">
    <name type="scientific">Paraburkholderia haematera</name>
    <dbReference type="NCBI Taxonomy" id="2793077"/>
    <lineage>
        <taxon>Bacteria</taxon>
        <taxon>Pseudomonadati</taxon>
        <taxon>Pseudomonadota</taxon>
        <taxon>Betaproteobacteria</taxon>
        <taxon>Burkholderiales</taxon>
        <taxon>Burkholderiaceae</taxon>
        <taxon>Paraburkholderia</taxon>
    </lineage>
</organism>
<name>A0ABN7N232_9BURK</name>
<accession>A0ABN7N232</accession>
<dbReference type="Proteomes" id="UP000672526">
    <property type="component" value="Unassembled WGS sequence"/>
</dbReference>
<reference evidence="1 2" key="1">
    <citation type="submission" date="2021-02" db="EMBL/GenBank/DDBJ databases">
        <authorList>
            <person name="Vanwijnsberghe S."/>
        </authorList>
    </citation>
    <scope>NUCLEOTIDE SEQUENCE [LARGE SCALE GENOMIC DNA]</scope>
    <source>
        <strain evidence="1 2">LMG 31837</strain>
    </source>
</reference>
<keyword evidence="2" id="KW-1185">Reference proteome</keyword>
<gene>
    <name evidence="1" type="ORF">R69888_06949</name>
</gene>
<evidence type="ECO:0008006" key="3">
    <source>
        <dbReference type="Google" id="ProtNLM"/>
    </source>
</evidence>